<dbReference type="EMBL" id="NRHC01000076">
    <property type="protein sequence ID" value="RIY31837.1"/>
    <property type="molecule type" value="Genomic_DNA"/>
</dbReference>
<dbReference type="Proteomes" id="UP000265691">
    <property type="component" value="Unassembled WGS sequence"/>
</dbReference>
<protein>
    <submittedName>
        <fullName evidence="2">Uncharacterized protein</fullName>
    </submittedName>
</protein>
<gene>
    <name evidence="2" type="ORF">CKF54_05950</name>
</gene>
<accession>A0A3A1Y6U3</accession>
<evidence type="ECO:0000256" key="1">
    <source>
        <dbReference type="SAM" id="MobiDB-lite"/>
    </source>
</evidence>
<evidence type="ECO:0000313" key="2">
    <source>
        <dbReference type="EMBL" id="RIY31837.1"/>
    </source>
</evidence>
<evidence type="ECO:0000313" key="3">
    <source>
        <dbReference type="Proteomes" id="UP000265691"/>
    </source>
</evidence>
<feature type="region of interest" description="Disordered" evidence="1">
    <location>
        <begin position="167"/>
        <end position="190"/>
    </location>
</feature>
<comment type="caution">
    <text evidence="2">The sequence shown here is derived from an EMBL/GenBank/DDBJ whole genome shotgun (WGS) entry which is preliminary data.</text>
</comment>
<feature type="region of interest" description="Disordered" evidence="1">
    <location>
        <begin position="102"/>
        <end position="129"/>
    </location>
</feature>
<dbReference type="RefSeq" id="WP_119525451.1">
    <property type="nucleotide sequence ID" value="NZ_NRHC01000076.1"/>
</dbReference>
<proteinExistence type="predicted"/>
<dbReference type="AlphaFoldDB" id="A0A3A1Y6U3"/>
<keyword evidence="3" id="KW-1185">Reference proteome</keyword>
<organism evidence="2 3">
    <name type="scientific">Psittacicella hinzii</name>
    <dbReference type="NCBI Taxonomy" id="2028575"/>
    <lineage>
        <taxon>Bacteria</taxon>
        <taxon>Pseudomonadati</taxon>
        <taxon>Pseudomonadota</taxon>
        <taxon>Gammaproteobacteria</taxon>
        <taxon>Pasteurellales</taxon>
        <taxon>Psittacicellaceae</taxon>
        <taxon>Psittacicella</taxon>
    </lineage>
</organism>
<feature type="compositionally biased region" description="Polar residues" evidence="1">
    <location>
        <begin position="113"/>
        <end position="129"/>
    </location>
</feature>
<sequence length="374" mass="43158">MTIKPQTKIKAIDYKLYQLVYTLGIELCPLAKATLDYFNRDELPGDIAYYQRASWFCLYLRSMQGVKQGQLESLDLELCLTMFDYLYLLSKLEPAQTRQKSSFAEVEAEQPPQVDSNAKTEVNDLPQTRASPRARQMYPYFLENAYENNTQSKLGNLGNRDQLNEQGELSEQGENSKLSKQTPISQSQQRTSLLPLDEQEFYLDLLFFDYKSHEPASQVFEFMPQFNYLNPQGKTYLKRLALSAMSLVSKENFATNDTKSILKNIYKFLLRFHHLGVSVGLTLASLDYFLGNNSQNEAIDCFCNLGDNNLYQVSLTWLQQVDEQGYSLTPLNDIAWQFCQSELSAKEFIKLKNIRANFLIRHYQAYLANHLLSP</sequence>
<dbReference type="OrthoDB" id="5676690at2"/>
<reference evidence="2 3" key="1">
    <citation type="submission" date="2017-08" db="EMBL/GenBank/DDBJ databases">
        <title>Reclassification of Bisgaard taxon 37 and 44.</title>
        <authorList>
            <person name="Christensen H."/>
        </authorList>
    </citation>
    <scope>NUCLEOTIDE SEQUENCE [LARGE SCALE GENOMIC DNA]</scope>
    <source>
        <strain evidence="2 3">B96_3</strain>
    </source>
</reference>
<name>A0A3A1Y6U3_9GAMM</name>